<comment type="subcellular location">
    <subcellularLocation>
        <location evidence="2">Cytoplasm</location>
    </subcellularLocation>
</comment>
<dbReference type="PATRIC" id="fig|1208583.4.peg.1793"/>
<dbReference type="AlphaFoldDB" id="W7DRM9"/>
<dbReference type="GO" id="GO:0090071">
    <property type="term" value="P:negative regulation of ribosome biogenesis"/>
    <property type="evidence" value="ECO:0007669"/>
    <property type="project" value="UniProtKB-UniRule"/>
</dbReference>
<evidence type="ECO:0000313" key="4">
    <source>
        <dbReference type="Proteomes" id="UP000019250"/>
    </source>
</evidence>
<comment type="function">
    <text evidence="2">Functions as a ribosomal silencing factor. Interacts with ribosomal protein uL14 (rplN), blocking formation of intersubunit bridge B8. Prevents association of the 30S and 50S ribosomal subunits and the formation of functional ribosomes, thus repressing translation.</text>
</comment>
<dbReference type="GO" id="GO:0042256">
    <property type="term" value="P:cytosolic ribosome assembly"/>
    <property type="evidence" value="ECO:0007669"/>
    <property type="project" value="UniProtKB-UniRule"/>
</dbReference>
<evidence type="ECO:0000313" key="3">
    <source>
        <dbReference type="EMBL" id="EUK17560.1"/>
    </source>
</evidence>
<dbReference type="eggNOG" id="COG0799">
    <property type="taxonomic scope" value="Bacteria"/>
</dbReference>
<dbReference type="HAMAP" id="MF_01477">
    <property type="entry name" value="Iojap_RsfS"/>
    <property type="match status" value="1"/>
</dbReference>
<dbReference type="Proteomes" id="UP000019250">
    <property type="component" value="Unassembled WGS sequence"/>
</dbReference>
<dbReference type="SUPFAM" id="SSF81301">
    <property type="entry name" value="Nucleotidyltransferase"/>
    <property type="match status" value="1"/>
</dbReference>
<dbReference type="NCBIfam" id="TIGR00090">
    <property type="entry name" value="rsfS_iojap_ybeB"/>
    <property type="match status" value="1"/>
</dbReference>
<reference evidence="3 4" key="1">
    <citation type="journal article" date="2014" name="Genome Announc.">
        <title>Draft Genome Sequence of Commensalibacter papalotli MX01, a Symbiont Identified from the Guts of Overwintering Monarch Butterflies.</title>
        <authorList>
            <person name="Servin-Garciduenas L.E."/>
            <person name="Sanchez-Quinto A."/>
            <person name="Martinez-Romero E."/>
        </authorList>
    </citation>
    <scope>NUCLEOTIDE SEQUENCE [LARGE SCALE GENOMIC DNA]</scope>
    <source>
        <strain evidence="4">MX-MONARCH01</strain>
    </source>
</reference>
<organism evidence="3 4">
    <name type="scientific">Commensalibacter papalotli</name>
    <name type="common">ex Servin-Garciduenas et al. 2014</name>
    <dbReference type="NCBI Taxonomy" id="1208583"/>
    <lineage>
        <taxon>Bacteria</taxon>
        <taxon>Pseudomonadati</taxon>
        <taxon>Pseudomonadota</taxon>
        <taxon>Alphaproteobacteria</taxon>
        <taxon>Acetobacterales</taxon>
        <taxon>Acetobacteraceae</taxon>
    </lineage>
</organism>
<proteinExistence type="inferred from homology"/>
<dbReference type="STRING" id="1208583.COMX_08881"/>
<dbReference type="InterPro" id="IPR043519">
    <property type="entry name" value="NT_sf"/>
</dbReference>
<keyword evidence="2" id="KW-0678">Repressor</keyword>
<dbReference type="GO" id="GO:0043023">
    <property type="term" value="F:ribosomal large subunit binding"/>
    <property type="evidence" value="ECO:0007669"/>
    <property type="project" value="TreeGrafter"/>
</dbReference>
<protein>
    <recommendedName>
        <fullName evidence="2">Ribosomal silencing factor RsfS</fullName>
    </recommendedName>
</protein>
<comment type="similarity">
    <text evidence="1 2">Belongs to the Iojap/RsfS family.</text>
</comment>
<dbReference type="RefSeq" id="WP_034340306.1">
    <property type="nucleotide sequence ID" value="NZ_ATSX01000003.1"/>
</dbReference>
<name>W7DRM9_9PROT</name>
<dbReference type="Gene3D" id="3.30.460.10">
    <property type="entry name" value="Beta Polymerase, domain 2"/>
    <property type="match status" value="1"/>
</dbReference>
<dbReference type="EMBL" id="ATSX01000003">
    <property type="protein sequence ID" value="EUK17560.1"/>
    <property type="molecule type" value="Genomic_DNA"/>
</dbReference>
<accession>W7DRM9</accession>
<evidence type="ECO:0000256" key="1">
    <source>
        <dbReference type="ARBA" id="ARBA00010574"/>
    </source>
</evidence>
<dbReference type="PANTHER" id="PTHR21043">
    <property type="entry name" value="IOJAP SUPERFAMILY ORTHOLOG"/>
    <property type="match status" value="1"/>
</dbReference>
<keyword evidence="2" id="KW-0810">Translation regulation</keyword>
<dbReference type="GO" id="GO:0017148">
    <property type="term" value="P:negative regulation of translation"/>
    <property type="evidence" value="ECO:0007669"/>
    <property type="project" value="UniProtKB-UniRule"/>
</dbReference>
<comment type="subunit">
    <text evidence="2">Interacts with ribosomal protein uL14 (rplN).</text>
</comment>
<comment type="caution">
    <text evidence="3">The sequence shown here is derived from an EMBL/GenBank/DDBJ whole genome shotgun (WGS) entry which is preliminary data.</text>
</comment>
<dbReference type="GO" id="GO:0005737">
    <property type="term" value="C:cytoplasm"/>
    <property type="evidence" value="ECO:0007669"/>
    <property type="project" value="UniProtKB-SubCell"/>
</dbReference>
<evidence type="ECO:0000256" key="2">
    <source>
        <dbReference type="HAMAP-Rule" id="MF_01477"/>
    </source>
</evidence>
<sequence length="149" mass="16765">MNEQISRKEVVQTGPEQAVKRVSVLDEAKLNQVVALMVESLEDDKAENVIVIDLVGKASFADRMIIATGQVDRQILAMATHLDKLLFENGIKKVTMEKSADWVLLDAGDIIVHLFRGEAREYYNIEKIWNVEITDAPQSAEKLSEEPQE</sequence>
<dbReference type="InterPro" id="IPR004394">
    <property type="entry name" value="Iojap/RsfS/C7orf30"/>
</dbReference>
<keyword evidence="2" id="KW-0963">Cytoplasm</keyword>
<dbReference type="OrthoDB" id="9793681at2"/>
<keyword evidence="4" id="KW-1185">Reference proteome</keyword>
<dbReference type="PANTHER" id="PTHR21043:SF0">
    <property type="entry name" value="MITOCHONDRIAL ASSEMBLY OF RIBOSOMAL LARGE SUBUNIT PROTEIN 1"/>
    <property type="match status" value="1"/>
</dbReference>
<gene>
    <name evidence="2" type="primary">rsfS</name>
    <name evidence="3" type="ORF">COMX_08881</name>
</gene>
<dbReference type="Pfam" id="PF02410">
    <property type="entry name" value="RsfS"/>
    <property type="match status" value="1"/>
</dbReference>